<feature type="compositionally biased region" description="Polar residues" evidence="4">
    <location>
        <begin position="668"/>
        <end position="695"/>
    </location>
</feature>
<feature type="compositionally biased region" description="Low complexity" evidence="4">
    <location>
        <begin position="513"/>
        <end position="522"/>
    </location>
</feature>
<evidence type="ECO:0000256" key="1">
    <source>
        <dbReference type="ARBA" id="ARBA00022737"/>
    </source>
</evidence>
<feature type="domain" description="RRM" evidence="5">
    <location>
        <begin position="23"/>
        <end position="98"/>
    </location>
</feature>
<dbReference type="InterPro" id="IPR012677">
    <property type="entry name" value="Nucleotide-bd_a/b_plait_sf"/>
</dbReference>
<feature type="compositionally biased region" description="Low complexity" evidence="4">
    <location>
        <begin position="584"/>
        <end position="602"/>
    </location>
</feature>
<evidence type="ECO:0000313" key="6">
    <source>
        <dbReference type="EMBL" id="VDD85752.1"/>
    </source>
</evidence>
<evidence type="ECO:0000313" key="7">
    <source>
        <dbReference type="Proteomes" id="UP000274131"/>
    </source>
</evidence>
<protein>
    <submittedName>
        <fullName evidence="8">RRM domain-containing protein</fullName>
    </submittedName>
</protein>
<dbReference type="Proteomes" id="UP000274131">
    <property type="component" value="Unassembled WGS sequence"/>
</dbReference>
<dbReference type="InterPro" id="IPR050666">
    <property type="entry name" value="ESRP"/>
</dbReference>
<feature type="region of interest" description="Disordered" evidence="4">
    <location>
        <begin position="486"/>
        <end position="567"/>
    </location>
</feature>
<keyword evidence="2 3" id="KW-0694">RNA-binding</keyword>
<dbReference type="InterPro" id="IPR035979">
    <property type="entry name" value="RBD_domain_sf"/>
</dbReference>
<dbReference type="STRING" id="51028.A0A158Q968"/>
<feature type="region of interest" description="Disordered" evidence="4">
    <location>
        <begin position="581"/>
        <end position="695"/>
    </location>
</feature>
<feature type="compositionally biased region" description="Polar residues" evidence="4">
    <location>
        <begin position="605"/>
        <end position="630"/>
    </location>
</feature>
<evidence type="ECO:0000313" key="8">
    <source>
        <dbReference type="WBParaSite" id="EVEC_0000118701-mRNA-1"/>
    </source>
</evidence>
<dbReference type="AlphaFoldDB" id="A0A158Q968"/>
<evidence type="ECO:0000256" key="4">
    <source>
        <dbReference type="SAM" id="MobiDB-lite"/>
    </source>
</evidence>
<keyword evidence="7" id="KW-1185">Reference proteome</keyword>
<dbReference type="Gene3D" id="3.30.70.330">
    <property type="match status" value="3"/>
</dbReference>
<reference evidence="8" key="1">
    <citation type="submission" date="2016-04" db="UniProtKB">
        <authorList>
            <consortium name="WormBaseParasite"/>
        </authorList>
    </citation>
    <scope>IDENTIFICATION</scope>
</reference>
<dbReference type="Pfam" id="PF00076">
    <property type="entry name" value="RRM_1"/>
    <property type="match status" value="1"/>
</dbReference>
<dbReference type="PROSITE" id="PS50102">
    <property type="entry name" value="RRM"/>
    <property type="match status" value="2"/>
</dbReference>
<dbReference type="CDD" id="cd12254">
    <property type="entry name" value="RRM_hnRNPH_ESRPs_RBM12_like"/>
    <property type="match status" value="3"/>
</dbReference>
<keyword evidence="1" id="KW-0677">Repeat</keyword>
<feature type="compositionally biased region" description="Low complexity" evidence="4">
    <location>
        <begin position="486"/>
        <end position="498"/>
    </location>
</feature>
<dbReference type="PANTHER" id="PTHR13976">
    <property type="entry name" value="HETEROGENEOUS NUCLEAR RIBONUCLEOPROTEIN-RELATED"/>
    <property type="match status" value="1"/>
</dbReference>
<feature type="compositionally biased region" description="Low complexity" evidence="4">
    <location>
        <begin position="632"/>
        <end position="667"/>
    </location>
</feature>
<dbReference type="GO" id="GO:0003723">
    <property type="term" value="F:RNA binding"/>
    <property type="evidence" value="ECO:0007669"/>
    <property type="project" value="UniProtKB-UniRule"/>
</dbReference>
<evidence type="ECO:0000259" key="5">
    <source>
        <dbReference type="PROSITE" id="PS50102"/>
    </source>
</evidence>
<feature type="domain" description="RRM" evidence="5">
    <location>
        <begin position="392"/>
        <end position="467"/>
    </location>
</feature>
<dbReference type="OrthoDB" id="431068at2759"/>
<organism evidence="8">
    <name type="scientific">Enterobius vermicularis</name>
    <name type="common">Human pinworm</name>
    <dbReference type="NCBI Taxonomy" id="51028"/>
    <lineage>
        <taxon>Eukaryota</taxon>
        <taxon>Metazoa</taxon>
        <taxon>Ecdysozoa</taxon>
        <taxon>Nematoda</taxon>
        <taxon>Chromadorea</taxon>
        <taxon>Rhabditida</taxon>
        <taxon>Spirurina</taxon>
        <taxon>Oxyuridomorpha</taxon>
        <taxon>Oxyuroidea</taxon>
        <taxon>Oxyuridae</taxon>
        <taxon>Enterobius</taxon>
    </lineage>
</organism>
<dbReference type="SMART" id="SM00360">
    <property type="entry name" value="RRM"/>
    <property type="match status" value="3"/>
</dbReference>
<gene>
    <name evidence="6" type="ORF">EVEC_LOCUS895</name>
</gene>
<dbReference type="WBParaSite" id="EVEC_0000118701-mRNA-1">
    <property type="protein sequence ID" value="EVEC_0000118701-mRNA-1"/>
    <property type="gene ID" value="EVEC_0000118701"/>
</dbReference>
<evidence type="ECO:0000256" key="3">
    <source>
        <dbReference type="PROSITE-ProRule" id="PRU00176"/>
    </source>
</evidence>
<dbReference type="EMBL" id="UXUI01007147">
    <property type="protein sequence ID" value="VDD85752.1"/>
    <property type="molecule type" value="Genomic_DNA"/>
</dbReference>
<reference evidence="6 7" key="2">
    <citation type="submission" date="2018-10" db="EMBL/GenBank/DDBJ databases">
        <authorList>
            <consortium name="Pathogen Informatics"/>
        </authorList>
    </citation>
    <scope>NUCLEOTIDE SEQUENCE [LARGE SCALE GENOMIC DNA]</scope>
</reference>
<proteinExistence type="predicted"/>
<dbReference type="SUPFAM" id="SSF54928">
    <property type="entry name" value="RNA-binding domain, RBD"/>
    <property type="match status" value="3"/>
</dbReference>
<dbReference type="InterPro" id="IPR000504">
    <property type="entry name" value="RRM_dom"/>
</dbReference>
<sequence>MSRLERSYPNFFGGEQHMAPETYYIRLRGLPFSAREEDVRNFLNGIPTKHVTFTLTATGRASGECYVELNDTSAVKDALLLHKKEMGGRYIEVFSVSEQERIQMVRNGVLRGPGESDIQRPAKYVVRLRGLPFETNNDDIKEFFEGTSFQKPRKLDTLVFDTFEISGLVWGGESFQSLILYNEYFKPLRRFYSFACCHLPGDRLMPFKEGVGRAVNILYWDIGLDIEDIVIDLLAGGRPSGEAFVRFSTKEHAEKALERNKSYMGSSIFLLFRYVEVFRSSWDEMENSYYDSHGYPPTRSGPIPLREAAAAFEVREMPRPRPLFDFDDFYEPPDMYPRLGPPVGPGPMSRDRGGFRSSPYGDAPYPNRRGRFLPDDEDFGPPLRRDARRREDKLFMRGMPYSVTGVDIEMFFDPMRCLEIKLGYGPEGRPSGDALVTFETVYDCDRALSRSGRMMGNRYVELFPASDMPPSARRIEFRSVSSSSSLLKLPSAPAKSSSGAYGRERSRLPPPNRSSRSSGLGRHPSHRHGPALSSMRRSPTKRERLSPTPVPKPVPLAHVNTSRHNMGGFSEGKSLCVAQQSPYTNQTSSSFSGQNSYSSHGSYGPGTSNYDAPTSFGSPNDFSSTPSYSQPAYATTSSYNSPTTYTAQSSYSGQPYYSQSSVYGQSSNYDHSSNYSEPTYNRLSYSGGESSKPSW</sequence>
<evidence type="ECO:0000256" key="2">
    <source>
        <dbReference type="ARBA" id="ARBA00022884"/>
    </source>
</evidence>
<accession>A0A158Q968</accession>
<name>A0A158Q968_ENTVE</name>